<protein>
    <recommendedName>
        <fullName evidence="6">6-carboxy-5,6,7,8-tetrahydropterin synthase</fullName>
        <ecNumber evidence="5">4.1.2.50</ecNumber>
    </recommendedName>
    <alternativeName>
        <fullName evidence="11">Queuosine biosynthesis protein QueD</fullName>
    </alternativeName>
</protein>
<dbReference type="PANTHER" id="PTHR12589">
    <property type="entry name" value="PYRUVOYL TETRAHYDROBIOPTERIN SYNTHASE"/>
    <property type="match status" value="1"/>
</dbReference>
<accession>C3PML9</accession>
<evidence type="ECO:0000313" key="13">
    <source>
        <dbReference type="EMBL" id="ACP53179.1"/>
    </source>
</evidence>
<dbReference type="EC" id="4.1.2.50" evidence="5"/>
<evidence type="ECO:0000313" key="14">
    <source>
        <dbReference type="Proteomes" id="UP000002305"/>
    </source>
</evidence>
<dbReference type="UniPathway" id="UPA00391"/>
<gene>
    <name evidence="13" type="ordered locus">RAF_ORF0217</name>
</gene>
<dbReference type="PANTHER" id="PTHR12589:SF7">
    <property type="entry name" value="6-PYRUVOYL TETRAHYDROBIOPTERIN SYNTHASE"/>
    <property type="match status" value="1"/>
</dbReference>
<keyword evidence="10 13" id="KW-0456">Lyase</keyword>
<sequence length="172" mass="20346">MLRQLLRNFPHNDVVPFLLFAKKVKSFKERKYIIMIKCTRRIEFDAGHRIIEHQNKCQFLHGHRYVLEIAIAANKTDKLGMVIDFGLIKDLAKKWIDENFDHSLILHQDDKEMGQQIENCTGQKIYYMQNNPTAENIAMHLKNEIFPKLFVSQNFFVTSLKLYETPNCFVEV</sequence>
<evidence type="ECO:0000256" key="11">
    <source>
        <dbReference type="ARBA" id="ARBA00031449"/>
    </source>
</evidence>
<evidence type="ECO:0000256" key="2">
    <source>
        <dbReference type="ARBA" id="ARBA00002285"/>
    </source>
</evidence>
<dbReference type="Gene3D" id="3.30.479.10">
    <property type="entry name" value="6-pyruvoyl tetrahydropterin synthase/QueD"/>
    <property type="match status" value="1"/>
</dbReference>
<dbReference type="HOGENOM" id="CLU_111016_1_1_5"/>
<evidence type="ECO:0000256" key="3">
    <source>
        <dbReference type="ARBA" id="ARBA00005061"/>
    </source>
</evidence>
<comment type="similarity">
    <text evidence="4">Belongs to the PTPS family. QueD subfamily.</text>
</comment>
<evidence type="ECO:0000256" key="1">
    <source>
        <dbReference type="ARBA" id="ARBA00001947"/>
    </source>
</evidence>
<dbReference type="GO" id="GO:0070497">
    <property type="term" value="F:6-carboxytetrahydropterin synthase activity"/>
    <property type="evidence" value="ECO:0007669"/>
    <property type="project" value="UniProtKB-EC"/>
</dbReference>
<evidence type="ECO:0000256" key="6">
    <source>
        <dbReference type="ARBA" id="ARBA00018141"/>
    </source>
</evidence>
<dbReference type="SUPFAM" id="SSF55620">
    <property type="entry name" value="Tetrahydrobiopterin biosynthesis enzymes-like"/>
    <property type="match status" value="1"/>
</dbReference>
<keyword evidence="9" id="KW-0862">Zinc</keyword>
<dbReference type="Proteomes" id="UP000002305">
    <property type="component" value="Chromosome"/>
</dbReference>
<evidence type="ECO:0000256" key="7">
    <source>
        <dbReference type="ARBA" id="ARBA00022723"/>
    </source>
</evidence>
<evidence type="ECO:0000256" key="8">
    <source>
        <dbReference type="ARBA" id="ARBA00022785"/>
    </source>
</evidence>
<dbReference type="GO" id="GO:0008616">
    <property type="term" value="P:tRNA queuosine(34) biosynthetic process"/>
    <property type="evidence" value="ECO:0007669"/>
    <property type="project" value="UniProtKB-KW"/>
</dbReference>
<keyword evidence="7" id="KW-0479">Metal-binding</keyword>
<evidence type="ECO:0000256" key="12">
    <source>
        <dbReference type="ARBA" id="ARBA00048807"/>
    </source>
</evidence>
<keyword evidence="14" id="KW-1185">Reference proteome</keyword>
<evidence type="ECO:0000256" key="10">
    <source>
        <dbReference type="ARBA" id="ARBA00023239"/>
    </source>
</evidence>
<reference evidence="13 14" key="1">
    <citation type="journal article" date="2009" name="BMC Genomics">
        <title>Analysis of the Rickettsia africae genome reveals that virulence acquisition in Rickettsia species may be explained by genome reduction.</title>
        <authorList>
            <person name="Fournier P.-E."/>
            <person name="El Karkouri K."/>
            <person name="Leroy Q."/>
            <person name="Robert C."/>
            <person name="Giumelli B."/>
            <person name="Renesto P."/>
            <person name="Socolovschi C."/>
            <person name="Parola P."/>
            <person name="Audic S."/>
            <person name="Raoult D."/>
        </authorList>
    </citation>
    <scope>NUCLEOTIDE SEQUENCE [LARGE SCALE GENOMIC DNA]</scope>
    <source>
        <strain evidence="13 14">ESF-5</strain>
    </source>
</reference>
<dbReference type="Pfam" id="PF01242">
    <property type="entry name" value="PTPS"/>
    <property type="match status" value="1"/>
</dbReference>
<dbReference type="InterPro" id="IPR038418">
    <property type="entry name" value="6-PTP_synth/QueD_sf"/>
</dbReference>
<dbReference type="InterPro" id="IPR007115">
    <property type="entry name" value="6-PTP_synth/QueD"/>
</dbReference>
<comment type="cofactor">
    <cofactor evidence="1">
        <name>Zn(2+)</name>
        <dbReference type="ChEBI" id="CHEBI:29105"/>
    </cofactor>
</comment>
<comment type="catalytic activity">
    <reaction evidence="12">
        <text>7,8-dihydroneopterin 3'-triphosphate + H2O = 6-carboxy-5,6,7,8-tetrahydropterin + triphosphate + acetaldehyde + 2 H(+)</text>
        <dbReference type="Rhea" id="RHEA:27966"/>
        <dbReference type="ChEBI" id="CHEBI:15343"/>
        <dbReference type="ChEBI" id="CHEBI:15377"/>
        <dbReference type="ChEBI" id="CHEBI:15378"/>
        <dbReference type="ChEBI" id="CHEBI:18036"/>
        <dbReference type="ChEBI" id="CHEBI:58462"/>
        <dbReference type="ChEBI" id="CHEBI:61032"/>
        <dbReference type="EC" id="4.1.2.50"/>
    </reaction>
</comment>
<proteinExistence type="inferred from homology"/>
<evidence type="ECO:0000256" key="9">
    <source>
        <dbReference type="ARBA" id="ARBA00022833"/>
    </source>
</evidence>
<organism evidence="13 14">
    <name type="scientific">Rickettsia africae (strain ESF-5)</name>
    <dbReference type="NCBI Taxonomy" id="347255"/>
    <lineage>
        <taxon>Bacteria</taxon>
        <taxon>Pseudomonadati</taxon>
        <taxon>Pseudomonadota</taxon>
        <taxon>Alphaproteobacteria</taxon>
        <taxon>Rickettsiales</taxon>
        <taxon>Rickettsiaceae</taxon>
        <taxon>Rickettsieae</taxon>
        <taxon>Rickettsia</taxon>
        <taxon>spotted fever group</taxon>
    </lineage>
</organism>
<evidence type="ECO:0000256" key="5">
    <source>
        <dbReference type="ARBA" id="ARBA00012982"/>
    </source>
</evidence>
<dbReference type="GO" id="GO:0046872">
    <property type="term" value="F:metal ion binding"/>
    <property type="evidence" value="ECO:0007669"/>
    <property type="project" value="UniProtKB-KW"/>
</dbReference>
<dbReference type="KEGG" id="raf:RAF_ORF0217"/>
<evidence type="ECO:0000256" key="4">
    <source>
        <dbReference type="ARBA" id="ARBA00008900"/>
    </source>
</evidence>
<comment type="pathway">
    <text evidence="3">Purine metabolism; 7-cyano-7-deazaguanine biosynthesis.</text>
</comment>
<keyword evidence="8" id="KW-0671">Queuosine biosynthesis</keyword>
<dbReference type="AlphaFoldDB" id="C3PML9"/>
<name>C3PML9_RICAE</name>
<dbReference type="EMBL" id="CP001612">
    <property type="protein sequence ID" value="ACP53179.1"/>
    <property type="molecule type" value="Genomic_DNA"/>
</dbReference>
<comment type="function">
    <text evidence="2">Catalyzes the conversion of 7,8-dihydroneopterin triphosphate (H2NTP) to 6-carboxy-5,6,7,8-tetrahydropterin (CPH4) and acetaldehyde.</text>
</comment>